<feature type="binding site" evidence="5">
    <location>
        <position position="107"/>
    </location>
    <ligand>
        <name>Mg(2+)</name>
        <dbReference type="ChEBI" id="CHEBI:18420"/>
    </ligand>
</feature>
<dbReference type="Proteomes" id="UP000217895">
    <property type="component" value="Chromosome"/>
</dbReference>
<keyword evidence="8" id="KW-1185">Reference proteome</keyword>
<gene>
    <name evidence="5" type="primary">vapC</name>
    <name evidence="7" type="ORF">NIES2135_10420</name>
</gene>
<reference evidence="7 8" key="1">
    <citation type="submission" date="2017-06" db="EMBL/GenBank/DDBJ databases">
        <title>Genome sequencing of cyanobaciteial culture collection at National Institute for Environmental Studies (NIES).</title>
        <authorList>
            <person name="Hirose Y."/>
            <person name="Shimura Y."/>
            <person name="Fujisawa T."/>
            <person name="Nakamura Y."/>
            <person name="Kawachi M."/>
        </authorList>
    </citation>
    <scope>NUCLEOTIDE SEQUENCE [LARGE SCALE GENOMIC DNA]</scope>
    <source>
        <strain evidence="7 8">NIES-2135</strain>
    </source>
</reference>
<keyword evidence="1 5" id="KW-1277">Toxin-antitoxin system</keyword>
<name>A0A1Z4JBX2_LEPBY</name>
<keyword evidence="2 5" id="KW-0540">Nuclease</keyword>
<keyword evidence="5" id="KW-0460">Magnesium</keyword>
<proteinExistence type="inferred from homology"/>
<dbReference type="GO" id="GO:0090729">
    <property type="term" value="F:toxin activity"/>
    <property type="evidence" value="ECO:0007669"/>
    <property type="project" value="UniProtKB-KW"/>
</dbReference>
<accession>A0A1Z4JBX2</accession>
<dbReference type="EMBL" id="AP018203">
    <property type="protein sequence ID" value="BAY54226.1"/>
    <property type="molecule type" value="Genomic_DNA"/>
</dbReference>
<comment type="similarity">
    <text evidence="5">Belongs to the PINc/VapC protein family.</text>
</comment>
<keyword evidence="4 5" id="KW-0378">Hydrolase</keyword>
<sequence length="145" mass="15749">MVRVLFDTSVVIAAIVPVHPRHSECLPWLEQVKSGEIQGVIAIRSYAECFSTLTNLPLRPRISPAQAQRLITETLSSFEAIVLTIEDYQAAIAQMVNMGRAGGGVYDALIAQAALKAEVDTLLTLNAKDFTRLGESVSRLVQVPS</sequence>
<dbReference type="InterPro" id="IPR029060">
    <property type="entry name" value="PIN-like_dom_sf"/>
</dbReference>
<evidence type="ECO:0000256" key="2">
    <source>
        <dbReference type="ARBA" id="ARBA00022722"/>
    </source>
</evidence>
<dbReference type="GO" id="GO:0000287">
    <property type="term" value="F:magnesium ion binding"/>
    <property type="evidence" value="ECO:0007669"/>
    <property type="project" value="UniProtKB-UniRule"/>
</dbReference>
<dbReference type="SUPFAM" id="SSF88723">
    <property type="entry name" value="PIN domain-like"/>
    <property type="match status" value="1"/>
</dbReference>
<keyword evidence="5" id="KW-0800">Toxin</keyword>
<feature type="domain" description="PIN" evidence="6">
    <location>
        <begin position="4"/>
        <end position="133"/>
    </location>
</feature>
<dbReference type="EC" id="3.1.-.-" evidence="5"/>
<comment type="cofactor">
    <cofactor evidence="5">
        <name>Mg(2+)</name>
        <dbReference type="ChEBI" id="CHEBI:18420"/>
    </cofactor>
</comment>
<evidence type="ECO:0000256" key="5">
    <source>
        <dbReference type="HAMAP-Rule" id="MF_00265"/>
    </source>
</evidence>
<dbReference type="Gene3D" id="3.40.50.1010">
    <property type="entry name" value="5'-nuclease"/>
    <property type="match status" value="1"/>
</dbReference>
<dbReference type="GO" id="GO:0004540">
    <property type="term" value="F:RNA nuclease activity"/>
    <property type="evidence" value="ECO:0007669"/>
    <property type="project" value="InterPro"/>
</dbReference>
<feature type="binding site" evidence="5">
    <location>
        <position position="7"/>
    </location>
    <ligand>
        <name>Mg(2+)</name>
        <dbReference type="ChEBI" id="CHEBI:18420"/>
    </ligand>
</feature>
<keyword evidence="3 5" id="KW-0479">Metal-binding</keyword>
<evidence type="ECO:0000313" key="7">
    <source>
        <dbReference type="EMBL" id="BAY54226.1"/>
    </source>
</evidence>
<dbReference type="GO" id="GO:0016787">
    <property type="term" value="F:hydrolase activity"/>
    <property type="evidence" value="ECO:0007669"/>
    <property type="project" value="UniProtKB-KW"/>
</dbReference>
<evidence type="ECO:0000313" key="8">
    <source>
        <dbReference type="Proteomes" id="UP000217895"/>
    </source>
</evidence>
<evidence type="ECO:0000259" key="6">
    <source>
        <dbReference type="Pfam" id="PF01850"/>
    </source>
</evidence>
<protein>
    <recommendedName>
        <fullName evidence="5">Ribonuclease VapC</fullName>
        <shortName evidence="5">RNase VapC</shortName>
        <ecNumber evidence="5">3.1.-.-</ecNumber>
    </recommendedName>
    <alternativeName>
        <fullName evidence="5">Toxin VapC</fullName>
    </alternativeName>
</protein>
<evidence type="ECO:0000256" key="3">
    <source>
        <dbReference type="ARBA" id="ARBA00022723"/>
    </source>
</evidence>
<comment type="function">
    <text evidence="5">Toxic component of a toxin-antitoxin (TA) system. An RNase.</text>
</comment>
<dbReference type="HAMAP" id="MF_00265">
    <property type="entry name" value="VapC_Nob1"/>
    <property type="match status" value="1"/>
</dbReference>
<dbReference type="AlphaFoldDB" id="A0A1Z4JBX2"/>
<dbReference type="Pfam" id="PF01850">
    <property type="entry name" value="PIN"/>
    <property type="match status" value="1"/>
</dbReference>
<organism evidence="7 8">
    <name type="scientific">Leptolyngbya boryana NIES-2135</name>
    <dbReference type="NCBI Taxonomy" id="1973484"/>
    <lineage>
        <taxon>Bacteria</taxon>
        <taxon>Bacillati</taxon>
        <taxon>Cyanobacteriota</taxon>
        <taxon>Cyanophyceae</taxon>
        <taxon>Leptolyngbyales</taxon>
        <taxon>Leptolyngbyaceae</taxon>
        <taxon>Leptolyngbya group</taxon>
        <taxon>Leptolyngbya</taxon>
    </lineage>
</organism>
<dbReference type="InterPro" id="IPR002716">
    <property type="entry name" value="PIN_dom"/>
</dbReference>
<dbReference type="InterPro" id="IPR022907">
    <property type="entry name" value="VapC_family"/>
</dbReference>
<evidence type="ECO:0000256" key="1">
    <source>
        <dbReference type="ARBA" id="ARBA00022649"/>
    </source>
</evidence>
<evidence type="ECO:0000256" key="4">
    <source>
        <dbReference type="ARBA" id="ARBA00022801"/>
    </source>
</evidence>